<proteinExistence type="predicted"/>
<dbReference type="Gene3D" id="1.25.40.10">
    <property type="entry name" value="Tetratricopeptide repeat domain"/>
    <property type="match status" value="1"/>
</dbReference>
<reference evidence="2 3" key="1">
    <citation type="submission" date="2020-07" db="EMBL/GenBank/DDBJ databases">
        <title>MOT database genomes.</title>
        <authorList>
            <person name="Joseph S."/>
            <person name="Aduse-Opoku J."/>
            <person name="Hashim A."/>
            <person name="Wade W."/>
            <person name="Curtis M."/>
        </authorList>
    </citation>
    <scope>NUCLEOTIDE SEQUENCE [LARGE SCALE GENOMIC DNA]</scope>
    <source>
        <strain evidence="2 3">WMus004</strain>
    </source>
</reference>
<dbReference type="Proteomes" id="UP000572528">
    <property type="component" value="Unassembled WGS sequence"/>
</dbReference>
<feature type="region of interest" description="Disordered" evidence="1">
    <location>
        <begin position="69"/>
        <end position="97"/>
    </location>
</feature>
<sequence>MSNPLIDSLERAVQAAPDDVPLRLHLAEQLISTGRGEEAITHCAMALQHSPGDQTARDLMTRALIPAATGVDDAPSSAGPTASGTHPDPTEAEALPD</sequence>
<accession>A0A853EKW5</accession>
<evidence type="ECO:0000313" key="2">
    <source>
        <dbReference type="EMBL" id="NYS69963.1"/>
    </source>
</evidence>
<protein>
    <submittedName>
        <fullName evidence="2">Tetratricopeptide repeat protein</fullName>
    </submittedName>
</protein>
<dbReference type="RefSeq" id="WP_179901219.1">
    <property type="nucleotide sequence ID" value="NZ_JACBXV010000178.1"/>
</dbReference>
<name>A0A853EKW5_9ACTO</name>
<evidence type="ECO:0000313" key="3">
    <source>
        <dbReference type="Proteomes" id="UP000572528"/>
    </source>
</evidence>
<dbReference type="EMBL" id="JACBXV010000178">
    <property type="protein sequence ID" value="NYS69963.1"/>
    <property type="molecule type" value="Genomic_DNA"/>
</dbReference>
<dbReference type="SUPFAM" id="SSF48452">
    <property type="entry name" value="TPR-like"/>
    <property type="match status" value="1"/>
</dbReference>
<dbReference type="InterPro" id="IPR011990">
    <property type="entry name" value="TPR-like_helical_dom_sf"/>
</dbReference>
<dbReference type="AlphaFoldDB" id="A0A853EKW5"/>
<organism evidence="2 3">
    <name type="scientific">Actinomyces bowdenii</name>
    <dbReference type="NCBI Taxonomy" id="131109"/>
    <lineage>
        <taxon>Bacteria</taxon>
        <taxon>Bacillati</taxon>
        <taxon>Actinomycetota</taxon>
        <taxon>Actinomycetes</taxon>
        <taxon>Actinomycetales</taxon>
        <taxon>Actinomycetaceae</taxon>
        <taxon>Actinomyces</taxon>
    </lineage>
</organism>
<evidence type="ECO:0000256" key="1">
    <source>
        <dbReference type="SAM" id="MobiDB-lite"/>
    </source>
</evidence>
<dbReference type="Pfam" id="PF14559">
    <property type="entry name" value="TPR_19"/>
    <property type="match status" value="1"/>
</dbReference>
<feature type="non-terminal residue" evidence="2">
    <location>
        <position position="97"/>
    </location>
</feature>
<gene>
    <name evidence="2" type="ORF">HZZ05_10670</name>
</gene>
<comment type="caution">
    <text evidence="2">The sequence shown here is derived from an EMBL/GenBank/DDBJ whole genome shotgun (WGS) entry which is preliminary data.</text>
</comment>